<dbReference type="PROSITE" id="PS00018">
    <property type="entry name" value="EF_HAND_1"/>
    <property type="match status" value="1"/>
</dbReference>
<dbReference type="InterPro" id="IPR034325">
    <property type="entry name" value="S-100_dom"/>
</dbReference>
<gene>
    <name evidence="7" type="ORF">UY3_00405</name>
</gene>
<keyword evidence="2 5" id="KW-0479">Metal-binding</keyword>
<dbReference type="PANTHER" id="PTHR11639">
    <property type="entry name" value="S100 CALCIUM-BINDING PROTEIN"/>
    <property type="match status" value="1"/>
</dbReference>
<dbReference type="SMART" id="SM01394">
    <property type="entry name" value="S_100"/>
    <property type="match status" value="1"/>
</dbReference>
<dbReference type="PROSITE" id="PS50222">
    <property type="entry name" value="EF_HAND_2"/>
    <property type="match status" value="1"/>
</dbReference>
<dbReference type="InterPro" id="IPR011992">
    <property type="entry name" value="EF-hand-dom_pair"/>
</dbReference>
<evidence type="ECO:0000313" key="7">
    <source>
        <dbReference type="EMBL" id="EMP42327.1"/>
    </source>
</evidence>
<evidence type="ECO:0000313" key="8">
    <source>
        <dbReference type="Proteomes" id="UP000031443"/>
    </source>
</evidence>
<dbReference type="InterPro" id="IPR001751">
    <property type="entry name" value="S100/CaBP7/8-like_CS"/>
</dbReference>
<dbReference type="SUPFAM" id="SSF47473">
    <property type="entry name" value="EF-hand"/>
    <property type="match status" value="1"/>
</dbReference>
<keyword evidence="3" id="KW-0677">Repeat</keyword>
<proteinExistence type="inferred from homology"/>
<dbReference type="Gene3D" id="1.10.238.10">
    <property type="entry name" value="EF-hand"/>
    <property type="match status" value="1"/>
</dbReference>
<name>M7CMB5_CHEMY</name>
<dbReference type="EMBL" id="KB476078">
    <property type="protein sequence ID" value="EMP42327.1"/>
    <property type="molecule type" value="Genomic_DNA"/>
</dbReference>
<feature type="domain" description="EF-hand" evidence="6">
    <location>
        <begin position="53"/>
        <end position="88"/>
    </location>
</feature>
<evidence type="ECO:0000256" key="4">
    <source>
        <dbReference type="ARBA" id="ARBA00022837"/>
    </source>
</evidence>
<dbReference type="CDD" id="cd00213">
    <property type="entry name" value="S-100"/>
    <property type="match status" value="1"/>
</dbReference>
<protein>
    <recommendedName>
        <fullName evidence="5">Protein S100</fullName>
    </recommendedName>
    <alternativeName>
        <fullName evidence="5">S100 calcium-binding protein</fullName>
    </alternativeName>
</protein>
<keyword evidence="8" id="KW-1185">Reference proteome</keyword>
<evidence type="ECO:0000256" key="5">
    <source>
        <dbReference type="RuleBase" id="RU361184"/>
    </source>
</evidence>
<dbReference type="GO" id="GO:0005509">
    <property type="term" value="F:calcium ion binding"/>
    <property type="evidence" value="ECO:0007669"/>
    <property type="project" value="InterPro"/>
</dbReference>
<evidence type="ECO:0000256" key="1">
    <source>
        <dbReference type="ARBA" id="ARBA00007323"/>
    </source>
</evidence>
<dbReference type="GO" id="GO:0048306">
    <property type="term" value="F:calcium-dependent protein binding"/>
    <property type="evidence" value="ECO:0007669"/>
    <property type="project" value="TreeGrafter"/>
</dbReference>
<dbReference type="PANTHER" id="PTHR11639:SF134">
    <property type="entry name" value="PROTEIN S100-A1-RELATED"/>
    <property type="match status" value="1"/>
</dbReference>
<comment type="similarity">
    <text evidence="1 5">Belongs to the S-100 family.</text>
</comment>
<dbReference type="AlphaFoldDB" id="M7CMB5"/>
<dbReference type="InterPro" id="IPR013787">
    <property type="entry name" value="S100_Ca-bd_sub"/>
</dbReference>
<dbReference type="InterPro" id="IPR018247">
    <property type="entry name" value="EF_Hand_1_Ca_BS"/>
</dbReference>
<dbReference type="PROSITE" id="PS00303">
    <property type="entry name" value="S100_CABP"/>
    <property type="match status" value="1"/>
</dbReference>
<dbReference type="Pfam" id="PF01023">
    <property type="entry name" value="S_100"/>
    <property type="match status" value="1"/>
</dbReference>
<dbReference type="GO" id="GO:0048471">
    <property type="term" value="C:perinuclear region of cytoplasm"/>
    <property type="evidence" value="ECO:0007669"/>
    <property type="project" value="TreeGrafter"/>
</dbReference>
<dbReference type="Proteomes" id="UP000031443">
    <property type="component" value="Unassembled WGS sequence"/>
</dbReference>
<reference evidence="8" key="1">
    <citation type="journal article" date="2013" name="Nat. Genet.">
        <title>The draft genomes of soft-shell turtle and green sea turtle yield insights into the development and evolution of the turtle-specific body plan.</title>
        <authorList>
            <person name="Wang Z."/>
            <person name="Pascual-Anaya J."/>
            <person name="Zadissa A."/>
            <person name="Li W."/>
            <person name="Niimura Y."/>
            <person name="Huang Z."/>
            <person name="Li C."/>
            <person name="White S."/>
            <person name="Xiong Z."/>
            <person name="Fang D."/>
            <person name="Wang B."/>
            <person name="Ming Y."/>
            <person name="Chen Y."/>
            <person name="Zheng Y."/>
            <person name="Kuraku S."/>
            <person name="Pignatelli M."/>
            <person name="Herrero J."/>
            <person name="Beal K."/>
            <person name="Nozawa M."/>
            <person name="Li Q."/>
            <person name="Wang J."/>
            <person name="Zhang H."/>
            <person name="Yu L."/>
            <person name="Shigenobu S."/>
            <person name="Wang J."/>
            <person name="Liu J."/>
            <person name="Flicek P."/>
            <person name="Searle S."/>
            <person name="Wang J."/>
            <person name="Kuratani S."/>
            <person name="Yin Y."/>
            <person name="Aken B."/>
            <person name="Zhang G."/>
            <person name="Irie N."/>
        </authorList>
    </citation>
    <scope>NUCLEOTIDE SEQUENCE [LARGE SCALE GENOMIC DNA]</scope>
</reference>
<dbReference type="InterPro" id="IPR002048">
    <property type="entry name" value="EF_hand_dom"/>
</dbReference>
<dbReference type="STRING" id="8469.M7CMB5"/>
<accession>M7CMB5</accession>
<evidence type="ECO:0000259" key="6">
    <source>
        <dbReference type="PROSITE" id="PS50222"/>
    </source>
</evidence>
<dbReference type="GO" id="GO:0046914">
    <property type="term" value="F:transition metal ion binding"/>
    <property type="evidence" value="ECO:0007669"/>
    <property type="project" value="InterPro"/>
</dbReference>
<dbReference type="GO" id="GO:0005615">
    <property type="term" value="C:extracellular space"/>
    <property type="evidence" value="ECO:0007669"/>
    <property type="project" value="TreeGrafter"/>
</dbReference>
<evidence type="ECO:0000256" key="2">
    <source>
        <dbReference type="ARBA" id="ARBA00022723"/>
    </source>
</evidence>
<organism evidence="7 8">
    <name type="scientific">Chelonia mydas</name>
    <name type="common">Green sea-turtle</name>
    <name type="synonym">Chelonia agassizi</name>
    <dbReference type="NCBI Taxonomy" id="8469"/>
    <lineage>
        <taxon>Eukaryota</taxon>
        <taxon>Metazoa</taxon>
        <taxon>Chordata</taxon>
        <taxon>Craniata</taxon>
        <taxon>Vertebrata</taxon>
        <taxon>Euteleostomi</taxon>
        <taxon>Archelosauria</taxon>
        <taxon>Testudinata</taxon>
        <taxon>Testudines</taxon>
        <taxon>Cryptodira</taxon>
        <taxon>Durocryptodira</taxon>
        <taxon>Americhelydia</taxon>
        <taxon>Chelonioidea</taxon>
        <taxon>Cheloniidae</taxon>
        <taxon>Chelonia</taxon>
    </lineage>
</organism>
<sequence>MAGKDSELEKGLHAIVDTFHKYTKGPPGAKVLDHAAFQKLLSNELSHQLKEAQSTEAGKDLLKKLDTDKNQLISFEEYWELVTLICQAIERYNYSK</sequence>
<evidence type="ECO:0000256" key="3">
    <source>
        <dbReference type="ARBA" id="ARBA00022737"/>
    </source>
</evidence>
<keyword evidence="4 5" id="KW-0106">Calcium</keyword>